<sequence>DDLSYSPDDDYSDSEESNALTIKHSFRIFFSRKHCQITVYSIKSWTCREDEDPSEYNIHWNEHGD</sequence>
<name>A0A9N9N612_9GLOM</name>
<evidence type="ECO:0000313" key="1">
    <source>
        <dbReference type="EMBL" id="CAG8705490.1"/>
    </source>
</evidence>
<accession>A0A9N9N612</accession>
<dbReference type="Proteomes" id="UP000789508">
    <property type="component" value="Unassembled WGS sequence"/>
</dbReference>
<evidence type="ECO:0000313" key="2">
    <source>
        <dbReference type="Proteomes" id="UP000789508"/>
    </source>
</evidence>
<gene>
    <name evidence="1" type="ORF">ALEPTO_LOCUS11725</name>
</gene>
<protein>
    <submittedName>
        <fullName evidence="1">11670_t:CDS:1</fullName>
    </submittedName>
</protein>
<proteinExistence type="predicted"/>
<dbReference type="EMBL" id="CAJVPS010020806">
    <property type="protein sequence ID" value="CAG8705490.1"/>
    <property type="molecule type" value="Genomic_DNA"/>
</dbReference>
<feature type="non-terminal residue" evidence="1">
    <location>
        <position position="1"/>
    </location>
</feature>
<comment type="caution">
    <text evidence="1">The sequence shown here is derived from an EMBL/GenBank/DDBJ whole genome shotgun (WGS) entry which is preliminary data.</text>
</comment>
<reference evidence="1" key="1">
    <citation type="submission" date="2021-06" db="EMBL/GenBank/DDBJ databases">
        <authorList>
            <person name="Kallberg Y."/>
            <person name="Tangrot J."/>
            <person name="Rosling A."/>
        </authorList>
    </citation>
    <scope>NUCLEOTIDE SEQUENCE</scope>
    <source>
        <strain evidence="1">FL130A</strain>
    </source>
</reference>
<dbReference type="AlphaFoldDB" id="A0A9N9N612"/>
<organism evidence="1 2">
    <name type="scientific">Ambispora leptoticha</name>
    <dbReference type="NCBI Taxonomy" id="144679"/>
    <lineage>
        <taxon>Eukaryota</taxon>
        <taxon>Fungi</taxon>
        <taxon>Fungi incertae sedis</taxon>
        <taxon>Mucoromycota</taxon>
        <taxon>Glomeromycotina</taxon>
        <taxon>Glomeromycetes</taxon>
        <taxon>Archaeosporales</taxon>
        <taxon>Ambisporaceae</taxon>
        <taxon>Ambispora</taxon>
    </lineage>
</organism>
<keyword evidence="2" id="KW-1185">Reference proteome</keyword>